<dbReference type="Gene3D" id="2.40.100.10">
    <property type="entry name" value="Cyclophilin-like"/>
    <property type="match status" value="1"/>
</dbReference>
<feature type="domain" description="6-phospho-N-acetylmuramidase C-terminal" evidence="1">
    <location>
        <begin position="246"/>
        <end position="360"/>
    </location>
</feature>
<reference evidence="3 4" key="1">
    <citation type="submission" date="2014-07" db="EMBL/GenBank/DDBJ databases">
        <authorList>
            <person name="McCorrison J."/>
            <person name="Sanka R."/>
            <person name="Torralba M."/>
            <person name="Gillis M."/>
            <person name="Haft D.H."/>
            <person name="Methe B."/>
            <person name="Sutton G."/>
            <person name="Nelson K.E."/>
        </authorList>
    </citation>
    <scope>NUCLEOTIDE SEQUENCE [LARGE SCALE GENOMIC DNA]</scope>
    <source>
        <strain evidence="3 4">S7-1-13</strain>
    </source>
</reference>
<dbReference type="eggNOG" id="COG3589">
    <property type="taxonomic scope" value="Bacteria"/>
</dbReference>
<accession>A0A095X631</accession>
<protein>
    <submittedName>
        <fullName evidence="3">Cell surface protein</fullName>
    </submittedName>
</protein>
<dbReference type="RefSeq" id="WP_037326444.1">
    <property type="nucleotide sequence ID" value="NZ_JRMW01000019.1"/>
</dbReference>
<evidence type="ECO:0000313" key="4">
    <source>
        <dbReference type="Proteomes" id="UP000029579"/>
    </source>
</evidence>
<evidence type="ECO:0000313" key="3">
    <source>
        <dbReference type="EMBL" id="KGF05136.1"/>
    </source>
</evidence>
<dbReference type="PANTHER" id="PTHR38435:SF1">
    <property type="entry name" value="DUF871 DOMAIN-CONTAINING PROTEIN"/>
    <property type="match status" value="1"/>
</dbReference>
<dbReference type="OrthoDB" id="5809921at2"/>
<dbReference type="SUPFAM" id="SSF50891">
    <property type="entry name" value="Cyclophilin-like"/>
    <property type="match status" value="1"/>
</dbReference>
<evidence type="ECO:0000259" key="2">
    <source>
        <dbReference type="Pfam" id="PF19200"/>
    </source>
</evidence>
<dbReference type="Pfam" id="PF19200">
    <property type="entry name" value="MupG_N"/>
    <property type="match status" value="1"/>
</dbReference>
<dbReference type="InterPro" id="IPR013785">
    <property type="entry name" value="Aldolase_TIM"/>
</dbReference>
<dbReference type="InterPro" id="IPR017853">
    <property type="entry name" value="GH"/>
</dbReference>
<feature type="domain" description="6-phospho-N-acetylmuramidase N-terminal" evidence="2">
    <location>
        <begin position="4"/>
        <end position="239"/>
    </location>
</feature>
<dbReference type="InterPro" id="IPR029000">
    <property type="entry name" value="Cyclophilin-like_dom_sf"/>
</dbReference>
<name>A0A095X631_9FIRM</name>
<gene>
    <name evidence="3" type="ORF">HMPREF1630_01650</name>
</gene>
<dbReference type="InterPro" id="IPR043894">
    <property type="entry name" value="MupG_C"/>
</dbReference>
<dbReference type="SUPFAM" id="SSF51445">
    <property type="entry name" value="(Trans)glycosidases"/>
    <property type="match status" value="1"/>
</dbReference>
<dbReference type="EMBL" id="JRMW01000019">
    <property type="protein sequence ID" value="KGF05136.1"/>
    <property type="molecule type" value="Genomic_DNA"/>
</dbReference>
<dbReference type="Gene3D" id="3.20.20.70">
    <property type="entry name" value="Aldolase class I"/>
    <property type="match status" value="1"/>
</dbReference>
<sequence>MRRLGISIYPEHSTFEKDLAYMKLASKYGFSRIFTCLLSVKESKDEIIKNFTNFIDKAHELGFKVSVDTNADVFNLLGARADDISVFAKMGVDIIRLDWPLSDRENILITNNPYNITVEFNASSDMALDLLIKKGADRNKMTTCHNFYPQEYTGLSKERFDYFTQKYYDMALKVHAFISSNNDNTFGPWPVYKGLATLECHRYKNISYQLRYLIADRRINDIIIGNAYASCEELEELSKVDLSIPSLKIEAINDIIDIERKILYDFVHFDRIDSSDFFIRSSVSRAFAADKNIPPRKCDKEFFDEGDVVIINDNLAHYRGELEIVKKKIKNTGERNLVGHFDEDEQAIVNMLAEQNPFKII</sequence>
<dbReference type="AlphaFoldDB" id="A0A095X631"/>
<evidence type="ECO:0000259" key="1">
    <source>
        <dbReference type="Pfam" id="PF05913"/>
    </source>
</evidence>
<comment type="caution">
    <text evidence="3">The sequence shown here is derived from an EMBL/GenBank/DDBJ whole genome shotgun (WGS) entry which is preliminary data.</text>
</comment>
<dbReference type="PANTHER" id="PTHR38435">
    <property type="match status" value="1"/>
</dbReference>
<dbReference type="Proteomes" id="UP000029579">
    <property type="component" value="Unassembled WGS sequence"/>
</dbReference>
<organism evidence="3 4">
    <name type="scientific">Anaerococcus lactolyticus S7-1-13</name>
    <dbReference type="NCBI Taxonomy" id="1284686"/>
    <lineage>
        <taxon>Bacteria</taxon>
        <taxon>Bacillati</taxon>
        <taxon>Bacillota</taxon>
        <taxon>Tissierellia</taxon>
        <taxon>Tissierellales</taxon>
        <taxon>Peptoniphilaceae</taxon>
        <taxon>Anaerococcus</taxon>
    </lineage>
</organism>
<dbReference type="InterPro" id="IPR008589">
    <property type="entry name" value="MupG"/>
</dbReference>
<dbReference type="InterPro" id="IPR043797">
    <property type="entry name" value="MupG_N"/>
</dbReference>
<dbReference type="Pfam" id="PF05913">
    <property type="entry name" value="MupG_C"/>
    <property type="match status" value="1"/>
</dbReference>
<proteinExistence type="predicted"/>